<evidence type="ECO:0000313" key="2">
    <source>
        <dbReference type="EMBL" id="CAD8863858.1"/>
    </source>
</evidence>
<gene>
    <name evidence="2" type="ORF">NSCI0253_LOCUS38213</name>
</gene>
<organism evidence="2">
    <name type="scientific">Noctiluca scintillans</name>
    <name type="common">Sea sparkle</name>
    <name type="synonym">Red tide dinoflagellate</name>
    <dbReference type="NCBI Taxonomy" id="2966"/>
    <lineage>
        <taxon>Eukaryota</taxon>
        <taxon>Sar</taxon>
        <taxon>Alveolata</taxon>
        <taxon>Dinophyceae</taxon>
        <taxon>Noctilucales</taxon>
        <taxon>Noctilucaceae</taxon>
        <taxon>Noctiluca</taxon>
    </lineage>
</organism>
<sequence length="125" mass="13874">MHHHVGRPSPDRNTEAGESSGDESLGTHVESFAEVIGEFRDPRLTVKCDARINDGSGSEMTLAAFCLSSDPGWTTREARSGTCVKSPQHGFLKMWMRPRSPQPNRNITPRMSHVTSITQRLQTVQ</sequence>
<protein>
    <submittedName>
        <fullName evidence="2">Uncharacterized protein</fullName>
    </submittedName>
</protein>
<proteinExistence type="predicted"/>
<dbReference type="EMBL" id="HBFQ01053719">
    <property type="protein sequence ID" value="CAD8863858.1"/>
    <property type="molecule type" value="Transcribed_RNA"/>
</dbReference>
<dbReference type="AlphaFoldDB" id="A0A7S1FG40"/>
<name>A0A7S1FG40_NOCSC</name>
<accession>A0A7S1FG40</accession>
<feature type="region of interest" description="Disordered" evidence="1">
    <location>
        <begin position="1"/>
        <end position="29"/>
    </location>
</feature>
<evidence type="ECO:0000256" key="1">
    <source>
        <dbReference type="SAM" id="MobiDB-lite"/>
    </source>
</evidence>
<reference evidence="2" key="1">
    <citation type="submission" date="2021-01" db="EMBL/GenBank/DDBJ databases">
        <authorList>
            <person name="Corre E."/>
            <person name="Pelletier E."/>
            <person name="Niang G."/>
            <person name="Scheremetjew M."/>
            <person name="Finn R."/>
            <person name="Kale V."/>
            <person name="Holt S."/>
            <person name="Cochrane G."/>
            <person name="Meng A."/>
            <person name="Brown T."/>
            <person name="Cohen L."/>
        </authorList>
    </citation>
    <scope>NUCLEOTIDE SEQUENCE</scope>
</reference>